<evidence type="ECO:0000313" key="3">
    <source>
        <dbReference type="Proteomes" id="UP000541810"/>
    </source>
</evidence>
<protein>
    <submittedName>
        <fullName evidence="2">Uncharacterized membrane protein YbhN (UPF0104 family)</fullName>
    </submittedName>
</protein>
<dbReference type="EMBL" id="JACHGY010000001">
    <property type="protein sequence ID" value="MBB6431105.1"/>
    <property type="molecule type" value="Genomic_DNA"/>
</dbReference>
<feature type="transmembrane region" description="Helical" evidence="1">
    <location>
        <begin position="86"/>
        <end position="106"/>
    </location>
</feature>
<dbReference type="AlphaFoldDB" id="A0A7X0H888"/>
<keyword evidence="1" id="KW-0472">Membrane</keyword>
<accession>A0A7X0H888</accession>
<name>A0A7X0H888_9BACT</name>
<evidence type="ECO:0000256" key="1">
    <source>
        <dbReference type="SAM" id="Phobius"/>
    </source>
</evidence>
<sequence>MNASDPERRPLNVRRLIGFLVGVVLLGLAIGFALRGVELSVLGEAAAWEFAALGGLVVLNLLLTSLLFWGVTRPFAPVPEVGCRTMAALLAVSGVLNYIPVIRAGLWGRAAYLKKFHGLAVKDSLLILGVVLGLAVSVLGTVCLVLLLLPGETGWWACVGALAVQTFMSGRVWGKALRRPAVGAWMWVPLRTLDLAAAAGRLWLAFGIVGVELTWTDAVLLASATLVVKLVGLTPNGLGLSEWVVAALSAAMMPIGTATAAAAALVDRTVEVGVMLLAGAAGAWWLKREASNHAEDSAAASS</sequence>
<evidence type="ECO:0000313" key="2">
    <source>
        <dbReference type="EMBL" id="MBB6431105.1"/>
    </source>
</evidence>
<dbReference type="Proteomes" id="UP000541810">
    <property type="component" value="Unassembled WGS sequence"/>
</dbReference>
<feature type="transmembrane region" description="Helical" evidence="1">
    <location>
        <begin position="195"/>
        <end position="215"/>
    </location>
</feature>
<feature type="transmembrane region" description="Helical" evidence="1">
    <location>
        <begin position="243"/>
        <end position="266"/>
    </location>
</feature>
<feature type="transmembrane region" description="Helical" evidence="1">
    <location>
        <begin position="126"/>
        <end position="148"/>
    </location>
</feature>
<organism evidence="2 3">
    <name type="scientific">Algisphaera agarilytica</name>
    <dbReference type="NCBI Taxonomy" id="1385975"/>
    <lineage>
        <taxon>Bacteria</taxon>
        <taxon>Pseudomonadati</taxon>
        <taxon>Planctomycetota</taxon>
        <taxon>Phycisphaerae</taxon>
        <taxon>Phycisphaerales</taxon>
        <taxon>Phycisphaeraceae</taxon>
        <taxon>Algisphaera</taxon>
    </lineage>
</organism>
<keyword evidence="1" id="KW-1133">Transmembrane helix</keyword>
<gene>
    <name evidence="2" type="ORF">HNQ40_002911</name>
</gene>
<feature type="transmembrane region" description="Helical" evidence="1">
    <location>
        <begin position="16"/>
        <end position="34"/>
    </location>
</feature>
<reference evidence="2 3" key="1">
    <citation type="submission" date="2020-08" db="EMBL/GenBank/DDBJ databases">
        <title>Genomic Encyclopedia of Type Strains, Phase IV (KMG-IV): sequencing the most valuable type-strain genomes for metagenomic binning, comparative biology and taxonomic classification.</title>
        <authorList>
            <person name="Goeker M."/>
        </authorList>
    </citation>
    <scope>NUCLEOTIDE SEQUENCE [LARGE SCALE GENOMIC DNA]</scope>
    <source>
        <strain evidence="2 3">DSM 103725</strain>
    </source>
</reference>
<proteinExistence type="predicted"/>
<keyword evidence="1" id="KW-0812">Transmembrane</keyword>
<feature type="transmembrane region" description="Helical" evidence="1">
    <location>
        <begin position="46"/>
        <end position="71"/>
    </location>
</feature>
<comment type="caution">
    <text evidence="2">The sequence shown here is derived from an EMBL/GenBank/DDBJ whole genome shotgun (WGS) entry which is preliminary data.</text>
</comment>
<keyword evidence="3" id="KW-1185">Reference proteome</keyword>
<dbReference type="RefSeq" id="WP_184678600.1">
    <property type="nucleotide sequence ID" value="NZ_JACHGY010000001.1"/>
</dbReference>